<organism evidence="1">
    <name type="scientific">viral metagenome</name>
    <dbReference type="NCBI Taxonomy" id="1070528"/>
    <lineage>
        <taxon>unclassified sequences</taxon>
        <taxon>metagenomes</taxon>
        <taxon>organismal metagenomes</taxon>
    </lineage>
</organism>
<dbReference type="AlphaFoldDB" id="A0A6H1ZUB4"/>
<reference evidence="1" key="1">
    <citation type="submission" date="2020-03" db="EMBL/GenBank/DDBJ databases">
        <title>The deep terrestrial virosphere.</title>
        <authorList>
            <person name="Holmfeldt K."/>
            <person name="Nilsson E."/>
            <person name="Simone D."/>
            <person name="Lopez-Fernandez M."/>
            <person name="Wu X."/>
            <person name="de Brujin I."/>
            <person name="Lundin D."/>
            <person name="Andersson A."/>
            <person name="Bertilsson S."/>
            <person name="Dopson M."/>
        </authorList>
    </citation>
    <scope>NUCLEOTIDE SEQUENCE</scope>
    <source>
        <strain evidence="1">TM448A01963</strain>
        <strain evidence="2">TM448B02663</strain>
    </source>
</reference>
<gene>
    <name evidence="1" type="ORF">TM448A01963_0011</name>
    <name evidence="2" type="ORF">TM448B02663_0003</name>
</gene>
<name>A0A6H1ZUB4_9ZZZZ</name>
<evidence type="ECO:0000313" key="2">
    <source>
        <dbReference type="EMBL" id="QJI01602.1"/>
    </source>
</evidence>
<dbReference type="EMBL" id="MT144234">
    <property type="protein sequence ID" value="QJA51052.1"/>
    <property type="molecule type" value="Genomic_DNA"/>
</dbReference>
<protein>
    <submittedName>
        <fullName evidence="1">Uncharacterized protein</fullName>
    </submittedName>
</protein>
<sequence>MNQPDNWDWCIALFALRYCIGSSSYAPGVMCDWVKRHWRRMPEDDREIMMREVSGQIARADARGNDTLLGAWSDIQVKWRELDKWMKEHSKLGGKGDGTVRERARRA</sequence>
<proteinExistence type="predicted"/>
<dbReference type="EMBL" id="MT144936">
    <property type="protein sequence ID" value="QJI01602.1"/>
    <property type="molecule type" value="Genomic_DNA"/>
</dbReference>
<accession>A0A6H1ZUB4</accession>
<evidence type="ECO:0000313" key="1">
    <source>
        <dbReference type="EMBL" id="QJA51052.1"/>
    </source>
</evidence>